<gene>
    <name evidence="3" type="ORF">Tci_914410</name>
</gene>
<dbReference type="InterPro" id="IPR036279">
    <property type="entry name" value="5-3_exonuclease_C_sf"/>
</dbReference>
<dbReference type="SMART" id="SM00279">
    <property type="entry name" value="HhH2"/>
    <property type="match status" value="1"/>
</dbReference>
<dbReference type="InterPro" id="IPR008918">
    <property type="entry name" value="HhH2"/>
</dbReference>
<dbReference type="InterPro" id="IPR038969">
    <property type="entry name" value="FEN"/>
</dbReference>
<keyword evidence="1" id="KW-0238">DNA-binding</keyword>
<dbReference type="AlphaFoldDB" id="A0A699WC94"/>
<dbReference type="GO" id="GO:0017108">
    <property type="term" value="F:5'-flap endonuclease activity"/>
    <property type="evidence" value="ECO:0007669"/>
    <property type="project" value="InterPro"/>
</dbReference>
<dbReference type="Pfam" id="PF01367">
    <property type="entry name" value="5_3_exonuc"/>
    <property type="match status" value="1"/>
</dbReference>
<feature type="non-terminal residue" evidence="3">
    <location>
        <position position="149"/>
    </location>
</feature>
<dbReference type="InterPro" id="IPR020045">
    <property type="entry name" value="DNA_polI_H3TH"/>
</dbReference>
<feature type="non-terminal residue" evidence="3">
    <location>
        <position position="1"/>
    </location>
</feature>
<dbReference type="SUPFAM" id="SSF47807">
    <property type="entry name" value="5' to 3' exonuclease, C-terminal subdomain"/>
    <property type="match status" value="1"/>
</dbReference>
<dbReference type="PANTHER" id="PTHR42646:SF2">
    <property type="entry name" value="5'-3' EXONUCLEASE FAMILY PROTEIN"/>
    <property type="match status" value="1"/>
</dbReference>
<sequence>HIIDYLALMGDKVDNIPGVPGVGEKTAAGLLVGINGGLKELYENLDKVPTLAIRGAKSLPAKLEEHKEMAFLSYQLATIKVDVPLDIELDALHCGEPDREALLALYTELEFKSWINDLQREAKQEGAEIAPVEEAAPVIEAKYELILEQ</sequence>
<dbReference type="FunFam" id="1.10.150.20:FF:000003">
    <property type="entry name" value="DNA polymerase I"/>
    <property type="match status" value="1"/>
</dbReference>
<evidence type="ECO:0000259" key="2">
    <source>
        <dbReference type="Pfam" id="PF01367"/>
    </source>
</evidence>
<accession>A0A699WC94</accession>
<reference evidence="3" key="1">
    <citation type="journal article" date="2019" name="Sci. Rep.">
        <title>Draft genome of Tanacetum cinerariifolium, the natural source of mosquito coil.</title>
        <authorList>
            <person name="Yamashiro T."/>
            <person name="Shiraishi A."/>
            <person name="Satake H."/>
            <person name="Nakayama K."/>
        </authorList>
    </citation>
    <scope>NUCLEOTIDE SEQUENCE</scope>
</reference>
<dbReference type="EMBL" id="BKCJ011574134">
    <property type="protein sequence ID" value="GFD42441.1"/>
    <property type="molecule type" value="Genomic_DNA"/>
</dbReference>
<dbReference type="CDD" id="cd09898">
    <property type="entry name" value="H3TH_53EXO"/>
    <property type="match status" value="1"/>
</dbReference>
<dbReference type="PANTHER" id="PTHR42646">
    <property type="entry name" value="FLAP ENDONUCLEASE XNI"/>
    <property type="match status" value="1"/>
</dbReference>
<dbReference type="Gene3D" id="1.10.150.20">
    <property type="entry name" value="5' to 3' exonuclease, C-terminal subdomain"/>
    <property type="match status" value="1"/>
</dbReference>
<evidence type="ECO:0000256" key="1">
    <source>
        <dbReference type="ARBA" id="ARBA00023125"/>
    </source>
</evidence>
<evidence type="ECO:0000313" key="3">
    <source>
        <dbReference type="EMBL" id="GFD42441.1"/>
    </source>
</evidence>
<dbReference type="GO" id="GO:0033567">
    <property type="term" value="P:DNA replication, Okazaki fragment processing"/>
    <property type="evidence" value="ECO:0007669"/>
    <property type="project" value="InterPro"/>
</dbReference>
<comment type="caution">
    <text evidence="3">The sequence shown here is derived from an EMBL/GenBank/DDBJ whole genome shotgun (WGS) entry which is preliminary data.</text>
</comment>
<protein>
    <submittedName>
        <fullName evidence="3">Bacterial DNA polymerase I</fullName>
    </submittedName>
</protein>
<proteinExistence type="predicted"/>
<feature type="domain" description="5'-3' exonuclease" evidence="2">
    <location>
        <begin position="2"/>
        <end position="100"/>
    </location>
</feature>
<organism evidence="3">
    <name type="scientific">Tanacetum cinerariifolium</name>
    <name type="common">Dalmatian daisy</name>
    <name type="synonym">Chrysanthemum cinerariifolium</name>
    <dbReference type="NCBI Taxonomy" id="118510"/>
    <lineage>
        <taxon>Eukaryota</taxon>
        <taxon>Viridiplantae</taxon>
        <taxon>Streptophyta</taxon>
        <taxon>Embryophyta</taxon>
        <taxon>Tracheophyta</taxon>
        <taxon>Spermatophyta</taxon>
        <taxon>Magnoliopsida</taxon>
        <taxon>eudicotyledons</taxon>
        <taxon>Gunneridae</taxon>
        <taxon>Pentapetalae</taxon>
        <taxon>asterids</taxon>
        <taxon>campanulids</taxon>
        <taxon>Asterales</taxon>
        <taxon>Asteraceae</taxon>
        <taxon>Asteroideae</taxon>
        <taxon>Anthemideae</taxon>
        <taxon>Anthemidinae</taxon>
        <taxon>Tanacetum</taxon>
    </lineage>
</organism>
<dbReference type="GO" id="GO:0003677">
    <property type="term" value="F:DNA binding"/>
    <property type="evidence" value="ECO:0007669"/>
    <property type="project" value="UniProtKB-KW"/>
</dbReference>
<name>A0A699WC94_TANCI</name>